<dbReference type="AlphaFoldDB" id="A0A323TIM3"/>
<name>A0A323TIM3_9BACI</name>
<sequence length="100" mass="11985">MKPLATQTYFKVQREVNSIEQKDIEYERTLYLYKDKLKTKYREFPSDKVFDMSFREMSSGEGLLFVHTSQGVFSYMVKSDPCEFIDAFKELEQKILQEKE</sequence>
<organism evidence="1 2">
    <name type="scientific">Salipaludibacillus keqinensis</name>
    <dbReference type="NCBI Taxonomy" id="2045207"/>
    <lineage>
        <taxon>Bacteria</taxon>
        <taxon>Bacillati</taxon>
        <taxon>Bacillota</taxon>
        <taxon>Bacilli</taxon>
        <taxon>Bacillales</taxon>
        <taxon>Bacillaceae</taxon>
    </lineage>
</organism>
<dbReference type="EMBL" id="PDOD01000001">
    <property type="protein sequence ID" value="PYZ94046.1"/>
    <property type="molecule type" value="Genomic_DNA"/>
</dbReference>
<gene>
    <name evidence="1" type="ORF">CR194_00440</name>
</gene>
<dbReference type="OrthoDB" id="2691759at2"/>
<proteinExistence type="predicted"/>
<dbReference type="Proteomes" id="UP000248214">
    <property type="component" value="Unassembled WGS sequence"/>
</dbReference>
<comment type="caution">
    <text evidence="1">The sequence shown here is derived from an EMBL/GenBank/DDBJ whole genome shotgun (WGS) entry which is preliminary data.</text>
</comment>
<reference evidence="1 2" key="1">
    <citation type="submission" date="2017-10" db="EMBL/GenBank/DDBJ databases">
        <title>Bacillus sp. nov., a halophilic bacterium isolated from a Keqin Lake.</title>
        <authorList>
            <person name="Wang H."/>
        </authorList>
    </citation>
    <scope>NUCLEOTIDE SEQUENCE [LARGE SCALE GENOMIC DNA]</scope>
    <source>
        <strain evidence="1 2">KQ-12</strain>
    </source>
</reference>
<accession>A0A323TIM3</accession>
<dbReference type="RefSeq" id="WP_110607681.1">
    <property type="nucleotide sequence ID" value="NZ_PDOD01000001.1"/>
</dbReference>
<evidence type="ECO:0000313" key="1">
    <source>
        <dbReference type="EMBL" id="PYZ94046.1"/>
    </source>
</evidence>
<protein>
    <submittedName>
        <fullName evidence="1">Uncharacterized protein</fullName>
    </submittedName>
</protein>
<evidence type="ECO:0000313" key="2">
    <source>
        <dbReference type="Proteomes" id="UP000248214"/>
    </source>
</evidence>
<keyword evidence="2" id="KW-1185">Reference proteome</keyword>